<dbReference type="Pfam" id="PF11142">
    <property type="entry name" value="DUF2917"/>
    <property type="match status" value="1"/>
</dbReference>
<reference evidence="2" key="1">
    <citation type="journal article" date="2015" name="Genome Announc.">
        <title>Complete Genome Sequence of Herbaspirillum hiltneri N3 (DSM 17495), Isolated from Surface-Sterilized Wheat Roots.</title>
        <authorList>
            <person name="Guizelini D."/>
            <person name="Saizaki P.M."/>
            <person name="Coimbra N.A."/>
            <person name="Weiss V.A."/>
            <person name="Faoro H."/>
            <person name="Sfeir M.Z."/>
            <person name="Baura V.A."/>
            <person name="Monteiro R.A."/>
            <person name="Chubatsu L.S."/>
            <person name="Souza E.M."/>
            <person name="Cruz L.M."/>
            <person name="Pedrosa F.O."/>
            <person name="Raittz R.T."/>
            <person name="Marchaukoski J.N."/>
            <person name="Steffens M.B."/>
        </authorList>
    </citation>
    <scope>NUCLEOTIDE SEQUENCE [LARGE SCALE GENOMIC DNA]</scope>
    <source>
        <strain evidence="2">N3</strain>
    </source>
</reference>
<evidence type="ECO:0000313" key="2">
    <source>
        <dbReference type="Proteomes" id="UP000063429"/>
    </source>
</evidence>
<dbReference type="InterPro" id="IPR021317">
    <property type="entry name" value="DUF2917"/>
</dbReference>
<gene>
    <name evidence="1" type="ORF">F506_17695</name>
</gene>
<evidence type="ECO:0000313" key="1">
    <source>
        <dbReference type="EMBL" id="AKZ64253.1"/>
    </source>
</evidence>
<dbReference type="RefSeq" id="WP_053199605.1">
    <property type="nucleotide sequence ID" value="NZ_CP011409.1"/>
</dbReference>
<name>A0ABN4HZ74_9BURK</name>
<dbReference type="EMBL" id="CP011409">
    <property type="protein sequence ID" value="AKZ64253.1"/>
    <property type="molecule type" value="Genomic_DNA"/>
</dbReference>
<dbReference type="Proteomes" id="UP000063429">
    <property type="component" value="Chromosome"/>
</dbReference>
<accession>A0ABN4HZ74</accession>
<proteinExistence type="predicted"/>
<sequence>MTALTREHHHLHLGAGALASGKFERSRLLLVRRGYVWVTQEGRPEDFWLHAGDALIVQPGRTVVVEAVIASEIFMENRSKPGAGLWLKARCLAARSLWQRGFARPAQLSQSAIRQGGH</sequence>
<organism evidence="1 2">
    <name type="scientific">Herbaspirillum hiltneri N3</name>
    <dbReference type="NCBI Taxonomy" id="1262470"/>
    <lineage>
        <taxon>Bacteria</taxon>
        <taxon>Pseudomonadati</taxon>
        <taxon>Pseudomonadota</taxon>
        <taxon>Betaproteobacteria</taxon>
        <taxon>Burkholderiales</taxon>
        <taxon>Oxalobacteraceae</taxon>
        <taxon>Herbaspirillum</taxon>
    </lineage>
</organism>
<keyword evidence="2" id="KW-1185">Reference proteome</keyword>
<protein>
    <recommendedName>
        <fullName evidence="3">DUF2917 family protein</fullName>
    </recommendedName>
</protein>
<evidence type="ECO:0008006" key="3">
    <source>
        <dbReference type="Google" id="ProtNLM"/>
    </source>
</evidence>